<dbReference type="Pfam" id="PF18765">
    <property type="entry name" value="Polbeta"/>
    <property type="match status" value="1"/>
</dbReference>
<dbReference type="SUPFAM" id="SSF81301">
    <property type="entry name" value="Nucleotidyltransferase"/>
    <property type="match status" value="1"/>
</dbReference>
<proteinExistence type="predicted"/>
<reference evidence="2 5" key="2">
    <citation type="submission" date="2016-10" db="EMBL/GenBank/DDBJ databases">
        <title>The whole genome sequencing and assembly of Aeribacillus pallidus KCTC3564 strain.</title>
        <authorList>
            <person name="Lee Y.-J."/>
            <person name="Park M.-K."/>
            <person name="Yi H."/>
            <person name="Bahn Y.-S."/>
            <person name="Kim J.F."/>
            <person name="Lee D.-W."/>
        </authorList>
    </citation>
    <scope>NUCLEOTIDE SEQUENCE [LARGE SCALE GENOMIC DNA]</scope>
    <source>
        <strain evidence="2 5">KCTC3564</strain>
    </source>
</reference>
<dbReference type="EMBL" id="LWBR01000062">
    <property type="protein sequence ID" value="KZN95179.1"/>
    <property type="molecule type" value="Genomic_DNA"/>
</dbReference>
<dbReference type="InterPro" id="IPR041633">
    <property type="entry name" value="Polbeta"/>
</dbReference>
<evidence type="ECO:0000313" key="4">
    <source>
        <dbReference type="Proteomes" id="UP000076476"/>
    </source>
</evidence>
<dbReference type="RefSeq" id="WP_063389149.1">
    <property type="nucleotide sequence ID" value="NZ_CP017703.1"/>
</dbReference>
<evidence type="ECO:0000259" key="1">
    <source>
        <dbReference type="Pfam" id="PF18765"/>
    </source>
</evidence>
<sequence length="103" mass="11932">MDLNSADREQILSFLKKIIVETLHDQSVKVYLFGSWARKEEKRTSDIDIALSADSAIPISKWVELRERIEESPLPYRVDLVDLSKADQAMKEKVKKEGILWND</sequence>
<reference evidence="3 4" key="1">
    <citation type="submission" date="2016-04" db="EMBL/GenBank/DDBJ databases">
        <title>Draft genome sequence of Aeribacillus pallidus 8m3 from petroleum reservoir.</title>
        <authorList>
            <person name="Poltaraus A.B."/>
            <person name="Nazina T.N."/>
            <person name="Tourova T.P."/>
            <person name="Malakho S.M."/>
            <person name="Korshunova A.V."/>
            <person name="Sokolova D.S."/>
        </authorList>
    </citation>
    <scope>NUCLEOTIDE SEQUENCE [LARGE SCALE GENOMIC DNA]</scope>
    <source>
        <strain evidence="3 4">8m3</strain>
    </source>
</reference>
<dbReference type="PANTHER" id="PTHR43852:SF2">
    <property type="entry name" value="PROTEIN ADENYLYLTRANSFERASE MNTA"/>
    <property type="match status" value="1"/>
</dbReference>
<organism evidence="3 4">
    <name type="scientific">Aeribacillus pallidus</name>
    <dbReference type="NCBI Taxonomy" id="33936"/>
    <lineage>
        <taxon>Bacteria</taxon>
        <taxon>Bacillati</taxon>
        <taxon>Bacillota</taxon>
        <taxon>Bacilli</taxon>
        <taxon>Bacillales</taxon>
        <taxon>Bacillaceae</taxon>
        <taxon>Aeribacillus</taxon>
    </lineage>
</organism>
<dbReference type="InterPro" id="IPR052930">
    <property type="entry name" value="TA_antitoxin_MntA"/>
</dbReference>
<keyword evidence="4" id="KW-1185">Reference proteome</keyword>
<dbReference type="PANTHER" id="PTHR43852">
    <property type="entry name" value="NUCLEOTIDYLTRANSFERASE"/>
    <property type="match status" value="1"/>
</dbReference>
<dbReference type="Gene3D" id="3.30.460.10">
    <property type="entry name" value="Beta Polymerase, domain 2"/>
    <property type="match status" value="1"/>
</dbReference>
<evidence type="ECO:0000313" key="2">
    <source>
        <dbReference type="EMBL" id="ASS89152.1"/>
    </source>
</evidence>
<name>A0A165WPU7_9BACI</name>
<dbReference type="Proteomes" id="UP000214606">
    <property type="component" value="Chromosome"/>
</dbReference>
<accession>A0A165WPU7</accession>
<protein>
    <recommendedName>
        <fullName evidence="1">Polymerase beta nucleotidyltransferase domain-containing protein</fullName>
    </recommendedName>
</protein>
<dbReference type="OrthoDB" id="9809668at2"/>
<dbReference type="InterPro" id="IPR043519">
    <property type="entry name" value="NT_sf"/>
</dbReference>
<feature type="domain" description="Polymerase beta nucleotidyltransferase" evidence="1">
    <location>
        <begin position="25"/>
        <end position="100"/>
    </location>
</feature>
<dbReference type="AlphaFoldDB" id="A0A165WPU7"/>
<evidence type="ECO:0000313" key="3">
    <source>
        <dbReference type="EMBL" id="KZN95179.1"/>
    </source>
</evidence>
<dbReference type="STRING" id="33936.AZI98_15400"/>
<dbReference type="CDD" id="cd05403">
    <property type="entry name" value="NT_KNTase_like"/>
    <property type="match status" value="1"/>
</dbReference>
<gene>
    <name evidence="2" type="ORF">AP3564_01710</name>
    <name evidence="3" type="ORF">AZI98_15400</name>
</gene>
<dbReference type="Proteomes" id="UP000076476">
    <property type="component" value="Unassembled WGS sequence"/>
</dbReference>
<dbReference type="KEGG" id="apak:AP3564_01710"/>
<dbReference type="EMBL" id="CP017703">
    <property type="protein sequence ID" value="ASS89152.1"/>
    <property type="molecule type" value="Genomic_DNA"/>
</dbReference>
<evidence type="ECO:0000313" key="5">
    <source>
        <dbReference type="Proteomes" id="UP000214606"/>
    </source>
</evidence>